<organism evidence="1 2">
    <name type="scientific">Rubroshorea leprosula</name>
    <dbReference type="NCBI Taxonomy" id="152421"/>
    <lineage>
        <taxon>Eukaryota</taxon>
        <taxon>Viridiplantae</taxon>
        <taxon>Streptophyta</taxon>
        <taxon>Embryophyta</taxon>
        <taxon>Tracheophyta</taxon>
        <taxon>Spermatophyta</taxon>
        <taxon>Magnoliopsida</taxon>
        <taxon>eudicotyledons</taxon>
        <taxon>Gunneridae</taxon>
        <taxon>Pentapetalae</taxon>
        <taxon>rosids</taxon>
        <taxon>malvids</taxon>
        <taxon>Malvales</taxon>
        <taxon>Dipterocarpaceae</taxon>
        <taxon>Rubroshorea</taxon>
    </lineage>
</organism>
<keyword evidence="2" id="KW-1185">Reference proteome</keyword>
<comment type="caution">
    <text evidence="1">The sequence shown here is derived from an EMBL/GenBank/DDBJ whole genome shotgun (WGS) entry which is preliminary data.</text>
</comment>
<proteinExistence type="predicted"/>
<sequence length="46" mass="4645">MLPPSLTVSDNPAGENCRVAMSIPHPTSPATAFSTGCLCVSQGPTT</sequence>
<dbReference type="EMBL" id="BPVZ01000019">
    <property type="protein sequence ID" value="GKV02863.1"/>
    <property type="molecule type" value="Genomic_DNA"/>
</dbReference>
<protein>
    <submittedName>
        <fullName evidence="1">Uncharacterized protein</fullName>
    </submittedName>
</protein>
<name>A0AAV5IX83_9ROSI</name>
<evidence type="ECO:0000313" key="2">
    <source>
        <dbReference type="Proteomes" id="UP001054252"/>
    </source>
</evidence>
<dbReference type="AlphaFoldDB" id="A0AAV5IX83"/>
<evidence type="ECO:0000313" key="1">
    <source>
        <dbReference type="EMBL" id="GKV02863.1"/>
    </source>
</evidence>
<accession>A0AAV5IX83</accession>
<reference evidence="1 2" key="1">
    <citation type="journal article" date="2021" name="Commun. Biol.">
        <title>The genome of Shorea leprosula (Dipterocarpaceae) highlights the ecological relevance of drought in aseasonal tropical rainforests.</title>
        <authorList>
            <person name="Ng K.K.S."/>
            <person name="Kobayashi M.J."/>
            <person name="Fawcett J.A."/>
            <person name="Hatakeyama M."/>
            <person name="Paape T."/>
            <person name="Ng C.H."/>
            <person name="Ang C.C."/>
            <person name="Tnah L.H."/>
            <person name="Lee C.T."/>
            <person name="Nishiyama T."/>
            <person name="Sese J."/>
            <person name="O'Brien M.J."/>
            <person name="Copetti D."/>
            <person name="Mohd Noor M.I."/>
            <person name="Ong R.C."/>
            <person name="Putra M."/>
            <person name="Sireger I.Z."/>
            <person name="Indrioko S."/>
            <person name="Kosugi Y."/>
            <person name="Izuno A."/>
            <person name="Isagi Y."/>
            <person name="Lee S.L."/>
            <person name="Shimizu K.K."/>
        </authorList>
    </citation>
    <scope>NUCLEOTIDE SEQUENCE [LARGE SCALE GENOMIC DNA]</scope>
    <source>
        <strain evidence="1">214</strain>
    </source>
</reference>
<gene>
    <name evidence="1" type="ORF">SLEP1_g15246</name>
</gene>
<dbReference type="Proteomes" id="UP001054252">
    <property type="component" value="Unassembled WGS sequence"/>
</dbReference>